<protein>
    <submittedName>
        <fullName evidence="2">Uncharacterized protein</fullName>
    </submittedName>
</protein>
<gene>
    <name evidence="1" type="ORF">UFOVP298_11</name>
    <name evidence="2" type="ORF">UFOVP572_28</name>
</gene>
<evidence type="ECO:0000313" key="2">
    <source>
        <dbReference type="EMBL" id="CAB4150768.1"/>
    </source>
</evidence>
<reference evidence="2" key="1">
    <citation type="submission" date="2020-04" db="EMBL/GenBank/DDBJ databases">
        <authorList>
            <person name="Chiriac C."/>
            <person name="Salcher M."/>
            <person name="Ghai R."/>
            <person name="Kavagutti S V."/>
        </authorList>
    </citation>
    <scope>NUCLEOTIDE SEQUENCE</scope>
</reference>
<accession>A0A6J5MVT0</accession>
<dbReference type="EMBL" id="LR796552">
    <property type="protein sequence ID" value="CAB4150768.1"/>
    <property type="molecule type" value="Genomic_DNA"/>
</dbReference>
<organism evidence="2">
    <name type="scientific">uncultured Caudovirales phage</name>
    <dbReference type="NCBI Taxonomy" id="2100421"/>
    <lineage>
        <taxon>Viruses</taxon>
        <taxon>Duplodnaviria</taxon>
        <taxon>Heunggongvirae</taxon>
        <taxon>Uroviricota</taxon>
        <taxon>Caudoviricetes</taxon>
        <taxon>Peduoviridae</taxon>
        <taxon>Maltschvirus</taxon>
        <taxon>Maltschvirus maltsch</taxon>
    </lineage>
</organism>
<evidence type="ECO:0000313" key="1">
    <source>
        <dbReference type="EMBL" id="CAB4136051.1"/>
    </source>
</evidence>
<dbReference type="EMBL" id="LR796309">
    <property type="protein sequence ID" value="CAB4136051.1"/>
    <property type="molecule type" value="Genomic_DNA"/>
</dbReference>
<name>A0A6J5MVT0_9CAUD</name>
<sequence>MKLINLTPHTIKISGHPDVEPSGYIARVNTQLQQVGSVNGVPLMTSKILGLSNVPDQAHDTMYIVAGMLRIQLPHRKDLCSPSKMIRNEHGAVVACGALEVNP</sequence>
<proteinExistence type="predicted"/>